<dbReference type="EC" id="1.6.5.2" evidence="2"/>
<reference evidence="2 3" key="1">
    <citation type="submission" date="2018-07" db="EMBL/GenBank/DDBJ databases">
        <title>Genome sequence of Nitratireductor thuwali#1536.</title>
        <authorList>
            <person name="Michoud G."/>
            <person name="Merlino G."/>
            <person name="Sefrji F.O."/>
            <person name="Daffonchio D."/>
        </authorList>
    </citation>
    <scope>NUCLEOTIDE SEQUENCE [LARGE SCALE GENOMIC DNA]</scope>
    <source>
        <strain evidence="3">Nit1536</strain>
    </source>
</reference>
<evidence type="ECO:0000313" key="3">
    <source>
        <dbReference type="Proteomes" id="UP001342418"/>
    </source>
</evidence>
<dbReference type="Pfam" id="PF13460">
    <property type="entry name" value="NAD_binding_10"/>
    <property type="match status" value="1"/>
</dbReference>
<accession>A0ABY5MJA1</accession>
<organism evidence="2 3">
    <name type="scientific">Nitratireductor thuwali</name>
    <dbReference type="NCBI Taxonomy" id="2267699"/>
    <lineage>
        <taxon>Bacteria</taxon>
        <taxon>Pseudomonadati</taxon>
        <taxon>Pseudomonadota</taxon>
        <taxon>Alphaproteobacteria</taxon>
        <taxon>Hyphomicrobiales</taxon>
        <taxon>Phyllobacteriaceae</taxon>
        <taxon>Nitratireductor</taxon>
    </lineage>
</organism>
<dbReference type="RefSeq" id="WP_338529514.1">
    <property type="nucleotide sequence ID" value="NZ_CP030941.1"/>
</dbReference>
<dbReference type="InterPro" id="IPR036291">
    <property type="entry name" value="NAD(P)-bd_dom_sf"/>
</dbReference>
<sequence>MILITGASGQLASQIIAGARQAGLAMLTASRSTDADRQMDFDRPETLDFTGIETLFLTSAGYAEDDVVVRRHGAVLTAARAQGVGHIVYTSLSRASDHLGFALAHRWTEREIRASGMEWTILRNGLYAELIGALAAPRDGRIKTPFGQGRISAVARADLAEAALAVLTAPAAHAGRCYELAGPSAFSVPELAQRLGVPYEPVPFEVERARLSILPLLSFQPPMLMSISSSAAGGFLEADSTDLQELVREPRDALAIACAIAQRSA</sequence>
<dbReference type="Proteomes" id="UP001342418">
    <property type="component" value="Chromosome"/>
</dbReference>
<dbReference type="EMBL" id="CP030941">
    <property type="protein sequence ID" value="UUP17155.1"/>
    <property type="molecule type" value="Genomic_DNA"/>
</dbReference>
<dbReference type="Gene3D" id="3.40.50.720">
    <property type="entry name" value="NAD(P)-binding Rossmann-like Domain"/>
    <property type="match status" value="1"/>
</dbReference>
<protein>
    <submittedName>
        <fullName evidence="2">Quinone oxidoreductase 2</fullName>
        <ecNumber evidence="2">1.6.5.2</ecNumber>
    </submittedName>
</protein>
<gene>
    <name evidence="2" type="primary">qorB_2</name>
    <name evidence="2" type="ORF">NTH_01613</name>
</gene>
<keyword evidence="2" id="KW-0560">Oxidoreductase</keyword>
<dbReference type="Gene3D" id="3.90.25.10">
    <property type="entry name" value="UDP-galactose 4-epimerase, domain 1"/>
    <property type="match status" value="1"/>
</dbReference>
<proteinExistence type="predicted"/>
<dbReference type="InterPro" id="IPR052718">
    <property type="entry name" value="NmrA-type_oxidoreductase"/>
</dbReference>
<dbReference type="PANTHER" id="PTHR47129:SF1">
    <property type="entry name" value="NMRA-LIKE DOMAIN-CONTAINING PROTEIN"/>
    <property type="match status" value="1"/>
</dbReference>
<dbReference type="SUPFAM" id="SSF51735">
    <property type="entry name" value="NAD(P)-binding Rossmann-fold domains"/>
    <property type="match status" value="1"/>
</dbReference>
<dbReference type="PANTHER" id="PTHR47129">
    <property type="entry name" value="QUINONE OXIDOREDUCTASE 2"/>
    <property type="match status" value="1"/>
</dbReference>
<dbReference type="InterPro" id="IPR016040">
    <property type="entry name" value="NAD(P)-bd_dom"/>
</dbReference>
<keyword evidence="3" id="KW-1185">Reference proteome</keyword>
<evidence type="ECO:0000259" key="1">
    <source>
        <dbReference type="Pfam" id="PF13460"/>
    </source>
</evidence>
<evidence type="ECO:0000313" key="2">
    <source>
        <dbReference type="EMBL" id="UUP17155.1"/>
    </source>
</evidence>
<name>A0ABY5MJA1_9HYPH</name>
<feature type="domain" description="NAD(P)-binding" evidence="1">
    <location>
        <begin position="49"/>
        <end position="170"/>
    </location>
</feature>
<dbReference type="GO" id="GO:0003955">
    <property type="term" value="F:NAD(P)H dehydrogenase (quinone) activity"/>
    <property type="evidence" value="ECO:0007669"/>
    <property type="project" value="UniProtKB-EC"/>
</dbReference>